<dbReference type="EMBL" id="BGPR01009197">
    <property type="protein sequence ID" value="GBN38534.1"/>
    <property type="molecule type" value="Genomic_DNA"/>
</dbReference>
<dbReference type="Pfam" id="PF03184">
    <property type="entry name" value="DDE_1"/>
    <property type="match status" value="1"/>
</dbReference>
<accession>A0A4Y2NIB8</accession>
<gene>
    <name evidence="2" type="ORF">AVEN_147345_1</name>
</gene>
<comment type="caution">
    <text evidence="2">The sequence shown here is derived from an EMBL/GenBank/DDBJ whole genome shotgun (WGS) entry which is preliminary data.</text>
</comment>
<protein>
    <recommendedName>
        <fullName evidence="1">DDE-1 domain-containing protein</fullName>
    </recommendedName>
</protein>
<sequence>MCKEKRKIVLFIDNCTADSLIPEMNAVKVVCLSPNMTSKLQPLDQGIIINLKVFYRKEFVKKVMDSIDKKQKMKPFNKLDCMKTADRAWMNITQKIIKNCFEQAGFSSVEIESDEKLELHRETQQCEEWEKVSKILNLSKTTTFEKFTEFDLEVQVCGMMTRSFLKRFLRCRVMRKRWIFQLSPTLLQLRLKMLFTCSDASWNVKKMWKKRTLQLFFGLKTW</sequence>
<evidence type="ECO:0000313" key="2">
    <source>
        <dbReference type="EMBL" id="GBN38534.1"/>
    </source>
</evidence>
<feature type="domain" description="DDE-1" evidence="1">
    <location>
        <begin position="3"/>
        <end position="101"/>
    </location>
</feature>
<organism evidence="2 3">
    <name type="scientific">Araneus ventricosus</name>
    <name type="common">Orbweaver spider</name>
    <name type="synonym">Epeira ventricosa</name>
    <dbReference type="NCBI Taxonomy" id="182803"/>
    <lineage>
        <taxon>Eukaryota</taxon>
        <taxon>Metazoa</taxon>
        <taxon>Ecdysozoa</taxon>
        <taxon>Arthropoda</taxon>
        <taxon>Chelicerata</taxon>
        <taxon>Arachnida</taxon>
        <taxon>Araneae</taxon>
        <taxon>Araneomorphae</taxon>
        <taxon>Entelegynae</taxon>
        <taxon>Araneoidea</taxon>
        <taxon>Araneidae</taxon>
        <taxon>Araneus</taxon>
    </lineage>
</organism>
<evidence type="ECO:0000313" key="3">
    <source>
        <dbReference type="Proteomes" id="UP000499080"/>
    </source>
</evidence>
<dbReference type="Proteomes" id="UP000499080">
    <property type="component" value="Unassembled WGS sequence"/>
</dbReference>
<keyword evidence="3" id="KW-1185">Reference proteome</keyword>
<dbReference type="InterPro" id="IPR004875">
    <property type="entry name" value="DDE_SF_endonuclease_dom"/>
</dbReference>
<dbReference type="GO" id="GO:0003676">
    <property type="term" value="F:nucleic acid binding"/>
    <property type="evidence" value="ECO:0007669"/>
    <property type="project" value="InterPro"/>
</dbReference>
<reference evidence="2 3" key="1">
    <citation type="journal article" date="2019" name="Sci. Rep.">
        <title>Orb-weaving spider Araneus ventricosus genome elucidates the spidroin gene catalogue.</title>
        <authorList>
            <person name="Kono N."/>
            <person name="Nakamura H."/>
            <person name="Ohtoshi R."/>
            <person name="Moran D.A.P."/>
            <person name="Shinohara A."/>
            <person name="Yoshida Y."/>
            <person name="Fujiwara M."/>
            <person name="Mori M."/>
            <person name="Tomita M."/>
            <person name="Arakawa K."/>
        </authorList>
    </citation>
    <scope>NUCLEOTIDE SEQUENCE [LARGE SCALE GENOMIC DNA]</scope>
</reference>
<dbReference type="AlphaFoldDB" id="A0A4Y2NIB8"/>
<dbReference type="OrthoDB" id="6436717at2759"/>
<evidence type="ECO:0000259" key="1">
    <source>
        <dbReference type="Pfam" id="PF03184"/>
    </source>
</evidence>
<proteinExistence type="predicted"/>
<name>A0A4Y2NIB8_ARAVE</name>